<name>A0A2S6G1L2_9CLOT</name>
<comment type="caution">
    <text evidence="1">The sequence shown here is derived from an EMBL/GenBank/DDBJ whole genome shotgun (WGS) entry which is preliminary data.</text>
</comment>
<gene>
    <name evidence="1" type="ORF">BD821_101355</name>
</gene>
<proteinExistence type="predicted"/>
<protein>
    <recommendedName>
        <fullName evidence="3">DUF177 domain-containing protein</fullName>
    </recommendedName>
</protein>
<dbReference type="OrthoDB" id="9790372at2"/>
<organism evidence="1 2">
    <name type="scientific">Clostridium algidicarnis DSM 15099</name>
    <dbReference type="NCBI Taxonomy" id="1121295"/>
    <lineage>
        <taxon>Bacteria</taxon>
        <taxon>Bacillati</taxon>
        <taxon>Bacillota</taxon>
        <taxon>Clostridia</taxon>
        <taxon>Eubacteriales</taxon>
        <taxon>Clostridiaceae</taxon>
        <taxon>Clostridium</taxon>
    </lineage>
</organism>
<sequence>MNVEIIELNKGKSFKKEVSFIYNKDTISYDGEDISFVRPIAVSGDISSNGDVITLIAKVKTELELTCSRCLEKFNYPLNLNLNEEFSFDEEIEDENIIILNNDNLDITEVVENSIILTLPMKKLCSEDCKGLCQICGTNLNNQNCGCDKDIIDPRLAKLKQLFLDD</sequence>
<dbReference type="PANTHER" id="PTHR34374:SF1">
    <property type="entry name" value="LARGE RIBOSOMAL RNA SUBUNIT ACCUMULATION PROTEIN YCED HOMOLOG 1, CHLOROPLASTIC"/>
    <property type="match status" value="1"/>
</dbReference>
<evidence type="ECO:0008006" key="3">
    <source>
        <dbReference type="Google" id="ProtNLM"/>
    </source>
</evidence>
<reference evidence="1 2" key="1">
    <citation type="submission" date="2018-02" db="EMBL/GenBank/DDBJ databases">
        <title>Genomic Encyclopedia of Archaeal and Bacterial Type Strains, Phase II (KMG-II): from individual species to whole genera.</title>
        <authorList>
            <person name="Goeker M."/>
        </authorList>
    </citation>
    <scope>NUCLEOTIDE SEQUENCE [LARGE SCALE GENOMIC DNA]</scope>
    <source>
        <strain evidence="1 2">DSM 15099</strain>
    </source>
</reference>
<accession>A0A2S6G1L2</accession>
<dbReference type="RefSeq" id="WP_104409024.1">
    <property type="nucleotide sequence ID" value="NZ_PTIS01000001.1"/>
</dbReference>
<dbReference type="AlphaFoldDB" id="A0A2S6G1L2"/>
<dbReference type="EMBL" id="PTIS01000001">
    <property type="protein sequence ID" value="PPK49690.1"/>
    <property type="molecule type" value="Genomic_DNA"/>
</dbReference>
<dbReference type="Pfam" id="PF02620">
    <property type="entry name" value="YceD"/>
    <property type="match status" value="1"/>
</dbReference>
<dbReference type="STRING" id="37659.GCA_000703125_02596"/>
<dbReference type="InterPro" id="IPR003772">
    <property type="entry name" value="YceD"/>
</dbReference>
<evidence type="ECO:0000313" key="2">
    <source>
        <dbReference type="Proteomes" id="UP000239863"/>
    </source>
</evidence>
<dbReference type="Proteomes" id="UP000239863">
    <property type="component" value="Unassembled WGS sequence"/>
</dbReference>
<dbReference type="PANTHER" id="PTHR34374">
    <property type="entry name" value="LARGE RIBOSOMAL RNA SUBUNIT ACCUMULATION PROTEIN YCED HOMOLOG 1, CHLOROPLASTIC"/>
    <property type="match status" value="1"/>
</dbReference>
<evidence type="ECO:0000313" key="1">
    <source>
        <dbReference type="EMBL" id="PPK49690.1"/>
    </source>
</evidence>